<name>A0AA38C4P2_TAXCH</name>
<feature type="compositionally biased region" description="Basic and acidic residues" evidence="1">
    <location>
        <begin position="69"/>
        <end position="78"/>
    </location>
</feature>
<proteinExistence type="predicted"/>
<dbReference type="EMBL" id="JAHRHJ020000927">
    <property type="protein sequence ID" value="KAH9293612.1"/>
    <property type="molecule type" value="Genomic_DNA"/>
</dbReference>
<protein>
    <submittedName>
        <fullName evidence="2">Uncharacterized protein</fullName>
    </submittedName>
</protein>
<organism evidence="2 3">
    <name type="scientific">Taxus chinensis</name>
    <name type="common">Chinese yew</name>
    <name type="synonym">Taxus wallichiana var. chinensis</name>
    <dbReference type="NCBI Taxonomy" id="29808"/>
    <lineage>
        <taxon>Eukaryota</taxon>
        <taxon>Viridiplantae</taxon>
        <taxon>Streptophyta</taxon>
        <taxon>Embryophyta</taxon>
        <taxon>Tracheophyta</taxon>
        <taxon>Spermatophyta</taxon>
        <taxon>Pinopsida</taxon>
        <taxon>Pinidae</taxon>
        <taxon>Conifers II</taxon>
        <taxon>Cupressales</taxon>
        <taxon>Taxaceae</taxon>
        <taxon>Taxus</taxon>
    </lineage>
</organism>
<sequence>VRGGREKLILPKEEEKRLTAERDSSGQEYDVKYANRPDRPKWEQIVRKQLGHLGRDDANRPAHPKQRKSYWDIRDEGTRGTGGSAEGVPESQSNNATCHLGQMRDEEAQFRRIR</sequence>
<feature type="compositionally biased region" description="Basic and acidic residues" evidence="1">
    <location>
        <begin position="102"/>
        <end position="114"/>
    </location>
</feature>
<accession>A0AA38C4P2</accession>
<evidence type="ECO:0000313" key="2">
    <source>
        <dbReference type="EMBL" id="KAH9293612.1"/>
    </source>
</evidence>
<reference evidence="2 3" key="1">
    <citation type="journal article" date="2021" name="Nat. Plants">
        <title>The Taxus genome provides insights into paclitaxel biosynthesis.</title>
        <authorList>
            <person name="Xiong X."/>
            <person name="Gou J."/>
            <person name="Liao Q."/>
            <person name="Li Y."/>
            <person name="Zhou Q."/>
            <person name="Bi G."/>
            <person name="Li C."/>
            <person name="Du R."/>
            <person name="Wang X."/>
            <person name="Sun T."/>
            <person name="Guo L."/>
            <person name="Liang H."/>
            <person name="Lu P."/>
            <person name="Wu Y."/>
            <person name="Zhang Z."/>
            <person name="Ro D.K."/>
            <person name="Shang Y."/>
            <person name="Huang S."/>
            <person name="Yan J."/>
        </authorList>
    </citation>
    <scope>NUCLEOTIDE SEQUENCE [LARGE SCALE GENOMIC DNA]</scope>
    <source>
        <strain evidence="2">Ta-2019</strain>
    </source>
</reference>
<dbReference type="Proteomes" id="UP000824469">
    <property type="component" value="Unassembled WGS sequence"/>
</dbReference>
<feature type="region of interest" description="Disordered" evidence="1">
    <location>
        <begin position="49"/>
        <end position="114"/>
    </location>
</feature>
<feature type="region of interest" description="Disordered" evidence="1">
    <location>
        <begin position="1"/>
        <end position="29"/>
    </location>
</feature>
<gene>
    <name evidence="2" type="ORF">KI387_041186</name>
</gene>
<feature type="non-terminal residue" evidence="2">
    <location>
        <position position="114"/>
    </location>
</feature>
<dbReference type="AlphaFoldDB" id="A0AA38C4P2"/>
<evidence type="ECO:0000256" key="1">
    <source>
        <dbReference type="SAM" id="MobiDB-lite"/>
    </source>
</evidence>
<comment type="caution">
    <text evidence="2">The sequence shown here is derived from an EMBL/GenBank/DDBJ whole genome shotgun (WGS) entry which is preliminary data.</text>
</comment>
<keyword evidence="3" id="KW-1185">Reference proteome</keyword>
<feature type="non-terminal residue" evidence="2">
    <location>
        <position position="1"/>
    </location>
</feature>
<evidence type="ECO:0000313" key="3">
    <source>
        <dbReference type="Proteomes" id="UP000824469"/>
    </source>
</evidence>